<name>A0A844QJU5_9HYPH</name>
<comment type="caution">
    <text evidence="1">The sequence shown here is derived from an EMBL/GenBank/DDBJ whole genome shotgun (WGS) entry which is preliminary data.</text>
</comment>
<protein>
    <submittedName>
        <fullName evidence="1">Uncharacterized protein</fullName>
    </submittedName>
</protein>
<organism evidence="1 2">
    <name type="scientific">Nitratireductor arenosus</name>
    <dbReference type="NCBI Taxonomy" id="2682096"/>
    <lineage>
        <taxon>Bacteria</taxon>
        <taxon>Pseudomonadati</taxon>
        <taxon>Pseudomonadota</taxon>
        <taxon>Alphaproteobacteria</taxon>
        <taxon>Hyphomicrobiales</taxon>
        <taxon>Phyllobacteriaceae</taxon>
        <taxon>Nitratireductor</taxon>
    </lineage>
</organism>
<accession>A0A844QJU5</accession>
<sequence length="135" mass="14758">MVTPKRPMQTPPVAPEALAGERSAIERLRQGLREAELDCRCRARADAILARICAEDDVATRAAALSDARKMRDAIVLVTTLLDELNSLQPDEPDRTAFSEIGDLFDDIGDFAAHGAAAARLCARRRFRSKPGLTQ</sequence>
<dbReference type="EMBL" id="WPHG01000003">
    <property type="protein sequence ID" value="MVA98191.1"/>
    <property type="molecule type" value="Genomic_DNA"/>
</dbReference>
<evidence type="ECO:0000313" key="1">
    <source>
        <dbReference type="EMBL" id="MVA98191.1"/>
    </source>
</evidence>
<proteinExistence type="predicted"/>
<reference evidence="1 2" key="1">
    <citation type="submission" date="2019-12" db="EMBL/GenBank/DDBJ databases">
        <title>Nitratireductor arenosus sp. nov., Isolated from sea sand, Jeju island, South Korea.</title>
        <authorList>
            <person name="Kim W."/>
        </authorList>
    </citation>
    <scope>NUCLEOTIDE SEQUENCE [LARGE SCALE GENOMIC DNA]</scope>
    <source>
        <strain evidence="1 2">CAU 1489</strain>
    </source>
</reference>
<gene>
    <name evidence="1" type="ORF">GN330_13150</name>
</gene>
<keyword evidence="2" id="KW-1185">Reference proteome</keyword>
<dbReference type="Proteomes" id="UP000463224">
    <property type="component" value="Unassembled WGS sequence"/>
</dbReference>
<evidence type="ECO:0000313" key="2">
    <source>
        <dbReference type="Proteomes" id="UP000463224"/>
    </source>
</evidence>
<dbReference type="AlphaFoldDB" id="A0A844QJU5"/>
<dbReference type="RefSeq" id="WP_156713155.1">
    <property type="nucleotide sequence ID" value="NZ_WPHG01000003.1"/>
</dbReference>